<dbReference type="Proteomes" id="UP000024376">
    <property type="component" value="Unassembled WGS sequence"/>
</dbReference>
<dbReference type="AlphaFoldDB" id="A0A024RXA4"/>
<evidence type="ECO:0000313" key="5">
    <source>
        <dbReference type="Proteomes" id="UP000024376"/>
    </source>
</evidence>
<dbReference type="Pfam" id="PF13561">
    <property type="entry name" value="adh_short_C2"/>
    <property type="match status" value="1"/>
</dbReference>
<comment type="similarity">
    <text evidence="1">Belongs to the short-chain dehydrogenases/reductases (SDR) family.</text>
</comment>
<dbReference type="KEGG" id="trr:M419DRAFT_91622"/>
<dbReference type="FunFam" id="3.40.50.720:FF:000084">
    <property type="entry name" value="Short-chain dehydrogenase reductase"/>
    <property type="match status" value="1"/>
</dbReference>
<proteinExistence type="inferred from homology"/>
<dbReference type="OrthoDB" id="47007at2759"/>
<dbReference type="SUPFAM" id="SSF51735">
    <property type="entry name" value="NAD(P)-binding Rossmann-fold domains"/>
    <property type="match status" value="1"/>
</dbReference>
<dbReference type="CDD" id="cd05233">
    <property type="entry name" value="SDR_c"/>
    <property type="match status" value="1"/>
</dbReference>
<dbReference type="PRINTS" id="PR00081">
    <property type="entry name" value="GDHRDH"/>
</dbReference>
<dbReference type="HOGENOM" id="CLU_010194_1_3_1"/>
<gene>
    <name evidence="4" type="ORF">M419DRAFT_91622</name>
</gene>
<evidence type="ECO:0000256" key="2">
    <source>
        <dbReference type="ARBA" id="ARBA00022857"/>
    </source>
</evidence>
<dbReference type="Gene3D" id="3.40.50.720">
    <property type="entry name" value="NAD(P)-binding Rossmann-like Domain"/>
    <property type="match status" value="1"/>
</dbReference>
<protein>
    <submittedName>
        <fullName evidence="4">NAD(P)-binding protein</fullName>
    </submittedName>
</protein>
<name>A0A024RXA4_HYPJR</name>
<keyword evidence="3" id="KW-0560">Oxidoreductase</keyword>
<dbReference type="PANTHER" id="PTHR43639:SF1">
    <property type="entry name" value="SHORT-CHAIN DEHYDROGENASE_REDUCTASE FAMILY PROTEIN"/>
    <property type="match status" value="1"/>
</dbReference>
<dbReference type="GO" id="GO:0016491">
    <property type="term" value="F:oxidoreductase activity"/>
    <property type="evidence" value="ECO:0007669"/>
    <property type="project" value="UniProtKB-KW"/>
</dbReference>
<keyword evidence="2" id="KW-0521">NADP</keyword>
<dbReference type="EMBL" id="KI911171">
    <property type="protein sequence ID" value="ETR97477.1"/>
    <property type="molecule type" value="Genomic_DNA"/>
</dbReference>
<dbReference type="PRINTS" id="PR00080">
    <property type="entry name" value="SDRFAMILY"/>
</dbReference>
<organism evidence="4 5">
    <name type="scientific">Hypocrea jecorina (strain ATCC 56765 / BCRC 32924 / NRRL 11460 / Rut C-30)</name>
    <name type="common">Trichoderma reesei</name>
    <dbReference type="NCBI Taxonomy" id="1344414"/>
    <lineage>
        <taxon>Eukaryota</taxon>
        <taxon>Fungi</taxon>
        <taxon>Dikarya</taxon>
        <taxon>Ascomycota</taxon>
        <taxon>Pezizomycotina</taxon>
        <taxon>Sordariomycetes</taxon>
        <taxon>Hypocreomycetidae</taxon>
        <taxon>Hypocreales</taxon>
        <taxon>Hypocreaceae</taxon>
        <taxon>Trichoderma</taxon>
    </lineage>
</organism>
<dbReference type="InterPro" id="IPR036291">
    <property type="entry name" value="NAD(P)-bd_dom_sf"/>
</dbReference>
<sequence>MTDSLALTNKIAIITGSGRENGIGAAIALTLAKAGARVVINYVSDATSSRAEVVRSRIEAAAGKDSVVVVKADVSTEEGCKKIVGEALNKFEVDHIDIIVNNATAVTVGPVLRNSAEDISKAFQVSVLGPILLLQEAYPYMPQYSRVINIGTVASRLGFGPMPIYGAVKAAMDQLTWSLAREIGRDGKNITINTIAPGPVKTDNLPDTPQAAALTDWLVSLTRNEERIGTAEDIADAVLLLASEKARWITGQFISVSGGINGG</sequence>
<evidence type="ECO:0000256" key="1">
    <source>
        <dbReference type="ARBA" id="ARBA00006484"/>
    </source>
</evidence>
<dbReference type="InterPro" id="IPR002347">
    <property type="entry name" value="SDR_fam"/>
</dbReference>
<evidence type="ECO:0000313" key="4">
    <source>
        <dbReference type="EMBL" id="ETR97477.1"/>
    </source>
</evidence>
<accession>A0A024RXA4</accession>
<reference evidence="5" key="1">
    <citation type="journal article" date="2013" name="Ind. Biotechnol.">
        <title>Comparative genomics analysis of Trichoderma reesei strains.</title>
        <authorList>
            <person name="Koike H."/>
            <person name="Aerts A."/>
            <person name="LaButti K."/>
            <person name="Grigoriev I.V."/>
            <person name="Baker S.E."/>
        </authorList>
    </citation>
    <scope>NUCLEOTIDE SEQUENCE [LARGE SCALE GENOMIC DNA]</scope>
    <source>
        <strain evidence="5">ATCC 56765 / BCRC 32924 / NRRL 11460 / Rut C-30</strain>
    </source>
</reference>
<dbReference type="PANTHER" id="PTHR43639">
    <property type="entry name" value="OXIDOREDUCTASE, SHORT-CHAIN DEHYDROGENASE/REDUCTASE FAMILY (AFU_ORTHOLOGUE AFUA_5G02870)"/>
    <property type="match status" value="1"/>
</dbReference>
<evidence type="ECO:0000256" key="3">
    <source>
        <dbReference type="ARBA" id="ARBA00023002"/>
    </source>
</evidence>